<dbReference type="InterPro" id="IPR036249">
    <property type="entry name" value="Thioredoxin-like_sf"/>
</dbReference>
<gene>
    <name evidence="8" type="ORF">OLUC0939_LOCUS3705</name>
</gene>
<dbReference type="EMBL" id="HBDX01004305">
    <property type="protein sequence ID" value="CAD8222981.1"/>
    <property type="molecule type" value="Transcribed_RNA"/>
</dbReference>
<dbReference type="Pfam" id="PF14497">
    <property type="entry name" value="GST_C_3"/>
    <property type="match status" value="1"/>
</dbReference>
<dbReference type="InterPro" id="IPR004046">
    <property type="entry name" value="GST_C"/>
</dbReference>
<dbReference type="InterPro" id="IPR010987">
    <property type="entry name" value="Glutathione-S-Trfase_C-like"/>
</dbReference>
<protein>
    <recommendedName>
        <fullName evidence="3">glutathione transferase</fullName>
        <ecNumber evidence="3">2.5.1.18</ecNumber>
    </recommendedName>
</protein>
<sequence>MPKIELGYWPIRGLGAPARMLCEYAGADYADVNYADAGSWFAGKKPELASGNALINLPYVECDGQVVTHSSVVLEFLGQVTGVDAFASEDHRWANAQALAEIYDLRNALMGVVYPFSGKTTTKEAFEKNCDDHMNATVGKFYAKFETLLKQRGMEFLIRDAPSSADFHLFEMLDQHEIIANRRGMKSPLETFPELKRYHANFKALPQLEKYFASAAYALPMNSIGGGAWIY</sequence>
<dbReference type="SUPFAM" id="SSF52833">
    <property type="entry name" value="Thioredoxin-like"/>
    <property type="match status" value="1"/>
</dbReference>
<evidence type="ECO:0000256" key="4">
    <source>
        <dbReference type="ARBA" id="ARBA00022679"/>
    </source>
</evidence>
<dbReference type="SFLD" id="SFLDS00019">
    <property type="entry name" value="Glutathione_Transferase_(cytos"/>
    <property type="match status" value="1"/>
</dbReference>
<name>A0A7R9T2L5_9CHLO</name>
<dbReference type="PANTHER" id="PTHR11571:SF222">
    <property type="entry name" value="GLUTATHIONE TRANSFERASE"/>
    <property type="match status" value="1"/>
</dbReference>
<evidence type="ECO:0000259" key="7">
    <source>
        <dbReference type="PROSITE" id="PS50405"/>
    </source>
</evidence>
<comment type="function">
    <text evidence="1">Conjugation of reduced glutathione to a wide number of exogenous and endogenous hydrophobic electrophiles.</text>
</comment>
<dbReference type="PROSITE" id="PS50404">
    <property type="entry name" value="GST_NTER"/>
    <property type="match status" value="1"/>
</dbReference>
<dbReference type="AlphaFoldDB" id="A0A7R9T2L5"/>
<evidence type="ECO:0000259" key="6">
    <source>
        <dbReference type="PROSITE" id="PS50404"/>
    </source>
</evidence>
<evidence type="ECO:0000256" key="3">
    <source>
        <dbReference type="ARBA" id="ARBA00012452"/>
    </source>
</evidence>
<feature type="domain" description="GST N-terminal" evidence="6">
    <location>
        <begin position="2"/>
        <end position="85"/>
    </location>
</feature>
<reference evidence="8" key="1">
    <citation type="submission" date="2021-01" db="EMBL/GenBank/DDBJ databases">
        <authorList>
            <person name="Corre E."/>
            <person name="Pelletier E."/>
            <person name="Niang G."/>
            <person name="Scheremetjew M."/>
            <person name="Finn R."/>
            <person name="Kale V."/>
            <person name="Holt S."/>
            <person name="Cochrane G."/>
            <person name="Meng A."/>
            <person name="Brown T."/>
            <person name="Cohen L."/>
        </authorList>
    </citation>
    <scope>NUCLEOTIDE SEQUENCE</scope>
    <source>
        <strain evidence="8">Clade-A-BCC118000</strain>
    </source>
</reference>
<dbReference type="InterPro" id="IPR004045">
    <property type="entry name" value="Glutathione_S-Trfase_N"/>
</dbReference>
<comment type="similarity">
    <text evidence="2">Belongs to the GST superfamily. Mu family.</text>
</comment>
<dbReference type="Gene3D" id="3.40.30.10">
    <property type="entry name" value="Glutaredoxin"/>
    <property type="match status" value="1"/>
</dbReference>
<evidence type="ECO:0000256" key="1">
    <source>
        <dbReference type="ARBA" id="ARBA00003701"/>
    </source>
</evidence>
<keyword evidence="4" id="KW-0808">Transferase</keyword>
<evidence type="ECO:0000313" key="8">
    <source>
        <dbReference type="EMBL" id="CAD8222981.1"/>
    </source>
</evidence>
<comment type="catalytic activity">
    <reaction evidence="5">
        <text>RX + glutathione = an S-substituted glutathione + a halide anion + H(+)</text>
        <dbReference type="Rhea" id="RHEA:16437"/>
        <dbReference type="ChEBI" id="CHEBI:15378"/>
        <dbReference type="ChEBI" id="CHEBI:16042"/>
        <dbReference type="ChEBI" id="CHEBI:17792"/>
        <dbReference type="ChEBI" id="CHEBI:57925"/>
        <dbReference type="ChEBI" id="CHEBI:90779"/>
        <dbReference type="EC" id="2.5.1.18"/>
    </reaction>
</comment>
<dbReference type="InterPro" id="IPR050213">
    <property type="entry name" value="GST_superfamily"/>
</dbReference>
<dbReference type="GO" id="GO:0006749">
    <property type="term" value="P:glutathione metabolic process"/>
    <property type="evidence" value="ECO:0007669"/>
    <property type="project" value="TreeGrafter"/>
</dbReference>
<dbReference type="EC" id="2.5.1.18" evidence="3"/>
<dbReference type="PROSITE" id="PS50405">
    <property type="entry name" value="GST_CTER"/>
    <property type="match status" value="1"/>
</dbReference>
<dbReference type="Gene3D" id="1.20.1050.10">
    <property type="match status" value="1"/>
</dbReference>
<dbReference type="Pfam" id="PF02798">
    <property type="entry name" value="GST_N"/>
    <property type="match status" value="1"/>
</dbReference>
<accession>A0A7R9T2L5</accession>
<evidence type="ECO:0000256" key="5">
    <source>
        <dbReference type="ARBA" id="ARBA00047960"/>
    </source>
</evidence>
<dbReference type="InterPro" id="IPR036282">
    <property type="entry name" value="Glutathione-S-Trfase_C_sf"/>
</dbReference>
<evidence type="ECO:0000256" key="2">
    <source>
        <dbReference type="ARBA" id="ARBA00005861"/>
    </source>
</evidence>
<organism evidence="8">
    <name type="scientific">Ostreococcus sp. 'lucimarinus'</name>
    <dbReference type="NCBI Taxonomy" id="242159"/>
    <lineage>
        <taxon>Eukaryota</taxon>
        <taxon>Viridiplantae</taxon>
        <taxon>Chlorophyta</taxon>
        <taxon>Mamiellophyceae</taxon>
        <taxon>Mamiellales</taxon>
        <taxon>Bathycoccaceae</taxon>
        <taxon>Ostreococcus</taxon>
    </lineage>
</organism>
<feature type="domain" description="GST C-terminal" evidence="7">
    <location>
        <begin position="88"/>
        <end position="221"/>
    </location>
</feature>
<dbReference type="InterPro" id="IPR040079">
    <property type="entry name" value="Glutathione_S-Trfase"/>
</dbReference>
<proteinExistence type="inferred from homology"/>
<dbReference type="SUPFAM" id="SSF47616">
    <property type="entry name" value="GST C-terminal domain-like"/>
    <property type="match status" value="1"/>
</dbReference>
<dbReference type="GO" id="GO:0004364">
    <property type="term" value="F:glutathione transferase activity"/>
    <property type="evidence" value="ECO:0007669"/>
    <property type="project" value="UniProtKB-EC"/>
</dbReference>
<dbReference type="PANTHER" id="PTHR11571">
    <property type="entry name" value="GLUTATHIONE S-TRANSFERASE"/>
    <property type="match status" value="1"/>
</dbReference>